<dbReference type="Gene3D" id="3.40.309.10">
    <property type="entry name" value="Aldehyde Dehydrogenase, Chain A, domain 2"/>
    <property type="match status" value="1"/>
</dbReference>
<dbReference type="PIRSF" id="PIRSF000151">
    <property type="entry name" value="GPR"/>
    <property type="match status" value="1"/>
</dbReference>
<protein>
    <recommendedName>
        <fullName evidence="7">Gamma-glutamyl phosphate reductase</fullName>
        <shortName evidence="7">GPR</shortName>
        <ecNumber evidence="7">1.2.1.41</ecNumber>
    </recommendedName>
    <alternativeName>
        <fullName evidence="7">Glutamate-5-semialdehyde dehydrogenase</fullName>
    </alternativeName>
    <alternativeName>
        <fullName evidence="7">Glutamyl-gamma-semialdehyde dehydrogenase</fullName>
        <shortName evidence="7">GSA dehydrogenase</shortName>
    </alternativeName>
</protein>
<dbReference type="NCBIfam" id="TIGR00407">
    <property type="entry name" value="proA"/>
    <property type="match status" value="1"/>
</dbReference>
<evidence type="ECO:0000313" key="10">
    <source>
        <dbReference type="Proteomes" id="UP000294743"/>
    </source>
</evidence>
<comment type="catalytic activity">
    <reaction evidence="6 7">
        <text>L-glutamate 5-semialdehyde + phosphate + NADP(+) = L-glutamyl 5-phosphate + NADPH + H(+)</text>
        <dbReference type="Rhea" id="RHEA:19541"/>
        <dbReference type="ChEBI" id="CHEBI:15378"/>
        <dbReference type="ChEBI" id="CHEBI:43474"/>
        <dbReference type="ChEBI" id="CHEBI:57783"/>
        <dbReference type="ChEBI" id="CHEBI:58066"/>
        <dbReference type="ChEBI" id="CHEBI:58274"/>
        <dbReference type="ChEBI" id="CHEBI:58349"/>
        <dbReference type="EC" id="1.2.1.41"/>
    </reaction>
</comment>
<evidence type="ECO:0000259" key="8">
    <source>
        <dbReference type="Pfam" id="PF00171"/>
    </source>
</evidence>
<dbReference type="SUPFAM" id="SSF53720">
    <property type="entry name" value="ALDH-like"/>
    <property type="match status" value="1"/>
</dbReference>
<keyword evidence="3 7" id="KW-0641">Proline biosynthesis</keyword>
<evidence type="ECO:0000256" key="1">
    <source>
        <dbReference type="ARBA" id="ARBA00004985"/>
    </source>
</evidence>
<dbReference type="InterPro" id="IPR012134">
    <property type="entry name" value="Glu-5-SA_DH"/>
</dbReference>
<evidence type="ECO:0000256" key="7">
    <source>
        <dbReference type="HAMAP-Rule" id="MF_00412"/>
    </source>
</evidence>
<dbReference type="OrthoDB" id="9809970at2"/>
<dbReference type="EC" id="1.2.1.41" evidence="7"/>
<dbReference type="InterPro" id="IPR016163">
    <property type="entry name" value="Ald_DH_C"/>
</dbReference>
<keyword evidence="10" id="KW-1185">Reference proteome</keyword>
<dbReference type="Proteomes" id="UP000294743">
    <property type="component" value="Unassembled WGS sequence"/>
</dbReference>
<dbReference type="InterPro" id="IPR000965">
    <property type="entry name" value="GPR_dom"/>
</dbReference>
<dbReference type="NCBIfam" id="NF001221">
    <property type="entry name" value="PRK00197.1"/>
    <property type="match status" value="1"/>
</dbReference>
<comment type="similarity">
    <text evidence="7">Belongs to the gamma-glutamyl phosphate reductase family.</text>
</comment>
<reference evidence="9 10" key="1">
    <citation type="submission" date="2019-03" db="EMBL/GenBank/DDBJ databases">
        <title>Genomic Encyclopedia of Type Strains, Phase IV (KMG-IV): sequencing the most valuable type-strain genomes for metagenomic binning, comparative biology and taxonomic classification.</title>
        <authorList>
            <person name="Goeker M."/>
        </authorList>
    </citation>
    <scope>NUCLEOTIDE SEQUENCE [LARGE SCALE GENOMIC DNA]</scope>
    <source>
        <strain evidence="9 10">DSM 28867</strain>
    </source>
</reference>
<evidence type="ECO:0000256" key="3">
    <source>
        <dbReference type="ARBA" id="ARBA00022650"/>
    </source>
</evidence>
<comment type="caution">
    <text evidence="9">The sequence shown here is derived from an EMBL/GenBank/DDBJ whole genome shotgun (WGS) entry which is preliminary data.</text>
</comment>
<dbReference type="CDD" id="cd07079">
    <property type="entry name" value="ALDH_F18-19_ProA-GPR"/>
    <property type="match status" value="1"/>
</dbReference>
<keyword evidence="4 7" id="KW-0521">NADP</keyword>
<dbReference type="GO" id="GO:0005737">
    <property type="term" value="C:cytoplasm"/>
    <property type="evidence" value="ECO:0007669"/>
    <property type="project" value="UniProtKB-SubCell"/>
</dbReference>
<dbReference type="InterPro" id="IPR015590">
    <property type="entry name" value="Aldehyde_DH_dom"/>
</dbReference>
<dbReference type="UniPathway" id="UPA00098">
    <property type="reaction ID" value="UER00360"/>
</dbReference>
<evidence type="ECO:0000313" key="9">
    <source>
        <dbReference type="EMBL" id="TDW13138.1"/>
    </source>
</evidence>
<keyword evidence="2 7" id="KW-0028">Amino-acid biosynthesis</keyword>
<dbReference type="GO" id="GO:0050661">
    <property type="term" value="F:NADP binding"/>
    <property type="evidence" value="ECO:0007669"/>
    <property type="project" value="InterPro"/>
</dbReference>
<dbReference type="GO" id="GO:0055129">
    <property type="term" value="P:L-proline biosynthetic process"/>
    <property type="evidence" value="ECO:0007669"/>
    <property type="project" value="UniProtKB-UniRule"/>
</dbReference>
<organism evidence="9 10">
    <name type="scientific">Breznakia blatticola</name>
    <dbReference type="NCBI Taxonomy" id="1754012"/>
    <lineage>
        <taxon>Bacteria</taxon>
        <taxon>Bacillati</taxon>
        <taxon>Bacillota</taxon>
        <taxon>Erysipelotrichia</taxon>
        <taxon>Erysipelotrichales</taxon>
        <taxon>Erysipelotrichaceae</taxon>
        <taxon>Breznakia</taxon>
    </lineage>
</organism>
<dbReference type="PANTHER" id="PTHR11063:SF8">
    <property type="entry name" value="DELTA-1-PYRROLINE-5-CARBOXYLATE SYNTHASE"/>
    <property type="match status" value="1"/>
</dbReference>
<evidence type="ECO:0000256" key="2">
    <source>
        <dbReference type="ARBA" id="ARBA00022605"/>
    </source>
</evidence>
<evidence type="ECO:0000256" key="4">
    <source>
        <dbReference type="ARBA" id="ARBA00022857"/>
    </source>
</evidence>
<gene>
    <name evidence="7" type="primary">proA</name>
    <name evidence="9" type="ORF">EDD63_14815</name>
</gene>
<comment type="subcellular location">
    <subcellularLocation>
        <location evidence="7">Cytoplasm</location>
    </subcellularLocation>
</comment>
<sequence length="414" mass="45639">MNELQTKGKLCKEASWELMNLSTDTKNEILAAIATSLMKHVDDILAANAKDVENAEANGRPEAFIDRLTLDEARLSAIVNGVNQVISLEDPSNKIIETWPREELFISKKSVAIGVIGMIYEARPNVSVDSASLCLKSGNVCFLRGSKDTIYSNIALVKAMKEGITNTGYNEHFIELLEDTSRESATAFMKLNEYLDLLIPRGGANLIQSTIANATVPIIETGTGNCHVYVDKEFDATKALAIIENAKTQRVSVCNACESVLLHKDIVNPFAHNLIKMLKRHHVIIHGDEIIQGFDDSVLAANEEDYGKEYLDYEISIKVVDDVNEAIRHINHYSTHHSDVIVTENSDNMEAFLNQVDSAVVYANASSRFSDGEEFGFGAEIGISTQKIHARGPMGLEALTSYKYIVKGNGTIRK</sequence>
<dbReference type="GO" id="GO:0004350">
    <property type="term" value="F:glutamate-5-semialdehyde dehydrogenase activity"/>
    <property type="evidence" value="ECO:0007669"/>
    <property type="project" value="UniProtKB-UniRule"/>
</dbReference>
<dbReference type="Pfam" id="PF00171">
    <property type="entry name" value="Aldedh"/>
    <property type="match status" value="1"/>
</dbReference>
<evidence type="ECO:0000256" key="5">
    <source>
        <dbReference type="ARBA" id="ARBA00023002"/>
    </source>
</evidence>
<keyword evidence="5 7" id="KW-0560">Oxidoreductase</keyword>
<dbReference type="EMBL" id="SODD01000048">
    <property type="protein sequence ID" value="TDW13138.1"/>
    <property type="molecule type" value="Genomic_DNA"/>
</dbReference>
<dbReference type="Gene3D" id="3.40.605.10">
    <property type="entry name" value="Aldehyde Dehydrogenase, Chain A, domain 1"/>
    <property type="match status" value="1"/>
</dbReference>
<dbReference type="PANTHER" id="PTHR11063">
    <property type="entry name" value="GLUTAMATE SEMIALDEHYDE DEHYDROGENASE"/>
    <property type="match status" value="1"/>
</dbReference>
<comment type="function">
    <text evidence="7">Catalyzes the NADPH-dependent reduction of L-glutamate 5-phosphate into L-glutamate 5-semialdehyde and phosphate. The product spontaneously undergoes cyclization to form 1-pyrroline-5-carboxylate.</text>
</comment>
<dbReference type="InterPro" id="IPR020593">
    <property type="entry name" value="G-glutamylP_reductase_CS"/>
</dbReference>
<evidence type="ECO:0000256" key="6">
    <source>
        <dbReference type="ARBA" id="ARBA00049024"/>
    </source>
</evidence>
<accession>A0A4R7ZA68</accession>
<proteinExistence type="inferred from homology"/>
<dbReference type="InterPro" id="IPR016162">
    <property type="entry name" value="Ald_DH_N"/>
</dbReference>
<keyword evidence="7" id="KW-0963">Cytoplasm</keyword>
<dbReference type="PROSITE" id="PS01223">
    <property type="entry name" value="PROA"/>
    <property type="match status" value="1"/>
</dbReference>
<comment type="pathway">
    <text evidence="1 7">Amino-acid biosynthesis; L-proline biosynthesis; L-glutamate 5-semialdehyde from L-glutamate: step 2/2.</text>
</comment>
<dbReference type="InterPro" id="IPR016161">
    <property type="entry name" value="Ald_DH/histidinol_DH"/>
</dbReference>
<dbReference type="RefSeq" id="WP_134171048.1">
    <property type="nucleotide sequence ID" value="NZ_SODD01000048.1"/>
</dbReference>
<dbReference type="AlphaFoldDB" id="A0A4R7ZA68"/>
<feature type="domain" description="Aldehyde dehydrogenase" evidence="8">
    <location>
        <begin position="15"/>
        <end position="282"/>
    </location>
</feature>
<name>A0A4R7ZA68_9FIRM</name>
<dbReference type="HAMAP" id="MF_00412">
    <property type="entry name" value="ProA"/>
    <property type="match status" value="1"/>
</dbReference>
<dbReference type="FunFam" id="3.40.309.10:FF:000006">
    <property type="entry name" value="Gamma-glutamyl phosphate reductase"/>
    <property type="match status" value="1"/>
</dbReference>